<dbReference type="Proteomes" id="UP000292818">
    <property type="component" value="Unassembled WGS sequence"/>
</dbReference>
<accession>A0A4Q7DZI3</accession>
<dbReference type="EMBL" id="SETJ01000035">
    <property type="protein sequence ID" value="RZM16596.1"/>
    <property type="molecule type" value="Genomic_DNA"/>
</dbReference>
<feature type="signal peptide" evidence="1">
    <location>
        <begin position="1"/>
        <end position="20"/>
    </location>
</feature>
<dbReference type="InterPro" id="IPR025303">
    <property type="entry name" value="PdaC"/>
</dbReference>
<evidence type="ECO:0000313" key="4">
    <source>
        <dbReference type="Proteomes" id="UP000292818"/>
    </source>
</evidence>
<keyword evidence="1" id="KW-0732">Signal</keyword>
<dbReference type="AlphaFoldDB" id="A0A4Q7DZI3"/>
<evidence type="ECO:0000256" key="1">
    <source>
        <dbReference type="SAM" id="SignalP"/>
    </source>
</evidence>
<sequence length="219" mass="24343">MKKIVMAGALAAAVTVGLVAAPKAEASSAKYTIIHYRTVKKYKHGMKANFSYQLPQLKGSSAAVKKINKDIKKSLVAEKKNAKQLFNYAKDGANNGFKNLSYYDATTAKITYNKNNVVSFKSEMKWWAGGVAEDNIGSWTYSLKSGKKLTVYDVAQGSQASIKKKLVKGAKKFGAGNVYFKSTNLKKMNFVLKKGKVYVYPQVYGYNMDKYFTLPARYK</sequence>
<reference evidence="3 4" key="1">
    <citation type="submission" date="2019-01" db="EMBL/GenBank/DDBJ databases">
        <title>Colonization of the human gut by bovine bacteria present in Parmesan cheese.</title>
        <authorList>
            <person name="Lugli G.A."/>
            <person name="Milani C."/>
        </authorList>
    </citation>
    <scope>NUCLEOTIDE SEQUENCE [LARGE SCALE GENOMIC DNA]</scope>
    <source>
        <strain evidence="3 4">LDELB18P1</strain>
    </source>
</reference>
<organism evidence="3 4">
    <name type="scientific">Lactobacillus delbrueckii</name>
    <dbReference type="NCBI Taxonomy" id="1584"/>
    <lineage>
        <taxon>Bacteria</taxon>
        <taxon>Bacillati</taxon>
        <taxon>Bacillota</taxon>
        <taxon>Bacilli</taxon>
        <taxon>Lactobacillales</taxon>
        <taxon>Lactobacillaceae</taxon>
        <taxon>Lactobacillus</taxon>
    </lineage>
</organism>
<dbReference type="Gene3D" id="3.30.565.40">
    <property type="entry name" value="Fervidobacterium nodosum Rt17-B1 like"/>
    <property type="match status" value="1"/>
</dbReference>
<proteinExistence type="predicted"/>
<feature type="chain" id="PRO_5039296430" description="Deacetylase PdaC domain-containing protein" evidence="1">
    <location>
        <begin position="21"/>
        <end position="219"/>
    </location>
</feature>
<gene>
    <name evidence="3" type="ORF">LDELB18P1_0895</name>
</gene>
<dbReference type="RefSeq" id="WP_035164894.1">
    <property type="nucleotide sequence ID" value="NZ_JAJAON010000075.1"/>
</dbReference>
<evidence type="ECO:0000259" key="2">
    <source>
        <dbReference type="Pfam" id="PF13739"/>
    </source>
</evidence>
<comment type="caution">
    <text evidence="3">The sequence shown here is derived from an EMBL/GenBank/DDBJ whole genome shotgun (WGS) entry which is preliminary data.</text>
</comment>
<dbReference type="Pfam" id="PF13739">
    <property type="entry name" value="PdaC"/>
    <property type="match status" value="1"/>
</dbReference>
<evidence type="ECO:0000313" key="3">
    <source>
        <dbReference type="EMBL" id="RZM16596.1"/>
    </source>
</evidence>
<protein>
    <recommendedName>
        <fullName evidence="2">Deacetylase PdaC domain-containing protein</fullName>
    </recommendedName>
</protein>
<name>A0A4Q7DZI3_9LACO</name>
<feature type="domain" description="Deacetylase PdaC" evidence="2">
    <location>
        <begin position="49"/>
        <end position="130"/>
    </location>
</feature>